<protein>
    <submittedName>
        <fullName evidence="2">Thioredoxin family protein</fullName>
    </submittedName>
</protein>
<reference evidence="2 3" key="1">
    <citation type="submission" date="2023-11" db="EMBL/GenBank/DDBJ databases">
        <authorList>
            <person name="Bao R."/>
        </authorList>
    </citation>
    <scope>NUCLEOTIDE SEQUENCE [LARGE SCALE GENOMIC DNA]</scope>
    <source>
        <strain evidence="2 3">PJ23</strain>
    </source>
</reference>
<dbReference type="PROSITE" id="PS51352">
    <property type="entry name" value="THIOREDOXIN_2"/>
    <property type="match status" value="1"/>
</dbReference>
<dbReference type="Pfam" id="PF00578">
    <property type="entry name" value="AhpC-TSA"/>
    <property type="match status" value="1"/>
</dbReference>
<evidence type="ECO:0000259" key="1">
    <source>
        <dbReference type="PROSITE" id="PS51352"/>
    </source>
</evidence>
<dbReference type="EMBL" id="JAXAFJ010000008">
    <property type="protein sequence ID" value="MDX6806958.1"/>
    <property type="molecule type" value="Genomic_DNA"/>
</dbReference>
<dbReference type="RefSeq" id="WP_319845083.1">
    <property type="nucleotide sequence ID" value="NZ_JAXAFJ010000008.1"/>
</dbReference>
<dbReference type="PANTHER" id="PTHR43640">
    <property type="entry name" value="OS07G0260300 PROTEIN"/>
    <property type="match status" value="1"/>
</dbReference>
<evidence type="ECO:0000313" key="2">
    <source>
        <dbReference type="EMBL" id="MDX6806958.1"/>
    </source>
</evidence>
<dbReference type="InterPro" id="IPR000866">
    <property type="entry name" value="AhpC/TSA"/>
</dbReference>
<gene>
    <name evidence="2" type="ORF">SCD90_12870</name>
</gene>
<sequence length="198" mass="21424">MPLTHSNEIALGTPAPSFALADADGRIWTPADALGTKGLLVAFLSNRCPYVVHIREAFAAYARDYAAKGIRVIAINSNDDGAYPEESAEAVRIEAETYGYAFPYLKDGKQEVARAYGAACTPDLYLFDGEQKLFYHGQFDDSRPKNDLPVTGVDLRAATEAILAGVERPSEQKQAIGCNIKWLPGHEPEWFGAATAAA</sequence>
<comment type="caution">
    <text evidence="2">The sequence shown here is derived from an EMBL/GenBank/DDBJ whole genome shotgun (WGS) entry which is preliminary data.</text>
</comment>
<keyword evidence="3" id="KW-1185">Reference proteome</keyword>
<dbReference type="InterPro" id="IPR036249">
    <property type="entry name" value="Thioredoxin-like_sf"/>
</dbReference>
<proteinExistence type="predicted"/>
<dbReference type="Proteomes" id="UP001274321">
    <property type="component" value="Unassembled WGS sequence"/>
</dbReference>
<dbReference type="InterPro" id="IPR013766">
    <property type="entry name" value="Thioredoxin_domain"/>
</dbReference>
<evidence type="ECO:0000313" key="3">
    <source>
        <dbReference type="Proteomes" id="UP001274321"/>
    </source>
</evidence>
<feature type="domain" description="Thioredoxin" evidence="1">
    <location>
        <begin position="9"/>
        <end position="158"/>
    </location>
</feature>
<dbReference type="InterPro" id="IPR047262">
    <property type="entry name" value="PRX-like1"/>
</dbReference>
<accession>A0ABU4RS30</accession>
<dbReference type="CDD" id="cd02969">
    <property type="entry name" value="PRX_like1"/>
    <property type="match status" value="1"/>
</dbReference>
<organism evidence="2 3">
    <name type="scientific">Terrihabitans rhizophilus</name>
    <dbReference type="NCBI Taxonomy" id="3092662"/>
    <lineage>
        <taxon>Bacteria</taxon>
        <taxon>Pseudomonadati</taxon>
        <taxon>Pseudomonadota</taxon>
        <taxon>Alphaproteobacteria</taxon>
        <taxon>Hyphomicrobiales</taxon>
        <taxon>Terrihabitans</taxon>
    </lineage>
</organism>
<dbReference type="SUPFAM" id="SSF52833">
    <property type="entry name" value="Thioredoxin-like"/>
    <property type="match status" value="1"/>
</dbReference>
<dbReference type="Gene3D" id="3.40.30.10">
    <property type="entry name" value="Glutaredoxin"/>
    <property type="match status" value="1"/>
</dbReference>
<name>A0ABU4RS30_9HYPH</name>
<dbReference type="PANTHER" id="PTHR43640:SF1">
    <property type="entry name" value="THIOREDOXIN-DEPENDENT PEROXIREDOXIN"/>
    <property type="match status" value="1"/>
</dbReference>